<evidence type="ECO:0000256" key="5">
    <source>
        <dbReference type="ARBA" id="ARBA00036066"/>
    </source>
</evidence>
<comment type="caution">
    <text evidence="10">The sequence shown here is derived from an EMBL/GenBank/DDBJ whole genome shotgun (WGS) entry which is preliminary data.</text>
</comment>
<keyword evidence="4" id="KW-0560">Oxidoreductase</keyword>
<evidence type="ECO:0000256" key="1">
    <source>
        <dbReference type="ARBA" id="ARBA00001974"/>
    </source>
</evidence>
<dbReference type="InterPro" id="IPR036188">
    <property type="entry name" value="FAD/NAD-bd_sf"/>
</dbReference>
<keyword evidence="11" id="KW-1185">Reference proteome</keyword>
<organism evidence="10 11">
    <name type="scientific">Monascus purpureus</name>
    <name type="common">Red mold</name>
    <name type="synonym">Monascus anka</name>
    <dbReference type="NCBI Taxonomy" id="5098"/>
    <lineage>
        <taxon>Eukaryota</taxon>
        <taxon>Fungi</taxon>
        <taxon>Dikarya</taxon>
        <taxon>Ascomycota</taxon>
        <taxon>Pezizomycotina</taxon>
        <taxon>Eurotiomycetes</taxon>
        <taxon>Eurotiomycetidae</taxon>
        <taxon>Eurotiales</taxon>
        <taxon>Aspergillaceae</taxon>
        <taxon>Monascus</taxon>
    </lineage>
</organism>
<dbReference type="STRING" id="5098.A0A507R6H0"/>
<comment type="cofactor">
    <cofactor evidence="1">
        <name>FAD</name>
        <dbReference type="ChEBI" id="CHEBI:57692"/>
    </cofactor>
</comment>
<dbReference type="Gene3D" id="3.30.9.10">
    <property type="entry name" value="D-Amino Acid Oxidase, subunit A, domain 2"/>
    <property type="match status" value="1"/>
</dbReference>
<comment type="catalytic activity">
    <reaction evidence="5">
        <text>(S)-2-hydroxyglutarate + A = 2-oxoglutarate + AH2</text>
        <dbReference type="Rhea" id="RHEA:21252"/>
        <dbReference type="ChEBI" id="CHEBI:13193"/>
        <dbReference type="ChEBI" id="CHEBI:16782"/>
        <dbReference type="ChEBI" id="CHEBI:16810"/>
        <dbReference type="ChEBI" id="CHEBI:17499"/>
        <dbReference type="EC" id="1.1.99.2"/>
    </reaction>
</comment>
<dbReference type="InterPro" id="IPR006076">
    <property type="entry name" value="FAD-dep_OxRdtase"/>
</dbReference>
<evidence type="ECO:0000256" key="6">
    <source>
        <dbReference type="ARBA" id="ARBA00037941"/>
    </source>
</evidence>
<reference evidence="10 11" key="1">
    <citation type="submission" date="2019-06" db="EMBL/GenBank/DDBJ databases">
        <title>Wine fermentation using esterase from Monascus purpureus.</title>
        <authorList>
            <person name="Geng C."/>
            <person name="Zhang Y."/>
        </authorList>
    </citation>
    <scope>NUCLEOTIDE SEQUENCE [LARGE SCALE GENOMIC DNA]</scope>
    <source>
        <strain evidence="10">HQ1</strain>
    </source>
</reference>
<comment type="similarity">
    <text evidence="6">Belongs to the L2HGDH family.</text>
</comment>
<dbReference type="Pfam" id="PF01266">
    <property type="entry name" value="DAO"/>
    <property type="match status" value="1"/>
</dbReference>
<dbReference type="PANTHER" id="PTHR43104:SF4">
    <property type="entry name" value="L-2-HYDROXYGLUTARATE DEHYDROGENASE, MITOCHONDRIAL"/>
    <property type="match status" value="1"/>
</dbReference>
<evidence type="ECO:0000256" key="7">
    <source>
        <dbReference type="ARBA" id="ARBA00038878"/>
    </source>
</evidence>
<evidence type="ECO:0000259" key="9">
    <source>
        <dbReference type="Pfam" id="PF01266"/>
    </source>
</evidence>
<evidence type="ECO:0000313" key="11">
    <source>
        <dbReference type="Proteomes" id="UP000319663"/>
    </source>
</evidence>
<accession>A0A507R6H0</accession>
<evidence type="ECO:0000256" key="4">
    <source>
        <dbReference type="ARBA" id="ARBA00023002"/>
    </source>
</evidence>
<evidence type="ECO:0000256" key="2">
    <source>
        <dbReference type="ARBA" id="ARBA00022630"/>
    </source>
</evidence>
<evidence type="ECO:0000256" key="3">
    <source>
        <dbReference type="ARBA" id="ARBA00022827"/>
    </source>
</evidence>
<name>A0A507R6H0_MONPU</name>
<dbReference type="EMBL" id="VIFY01000002">
    <property type="protein sequence ID" value="TQB77363.1"/>
    <property type="molecule type" value="Genomic_DNA"/>
</dbReference>
<dbReference type="PANTHER" id="PTHR43104">
    <property type="entry name" value="L-2-HYDROXYGLUTARATE DEHYDROGENASE, MITOCHONDRIAL"/>
    <property type="match status" value="1"/>
</dbReference>
<dbReference type="GO" id="GO:0047545">
    <property type="term" value="F:(S)-2-hydroxyglutarate dehydrogenase activity"/>
    <property type="evidence" value="ECO:0007669"/>
    <property type="project" value="UniProtKB-EC"/>
</dbReference>
<feature type="domain" description="FAD dependent oxidoreductase" evidence="9">
    <location>
        <begin position="31"/>
        <end position="395"/>
    </location>
</feature>
<dbReference type="Gene3D" id="3.50.50.60">
    <property type="entry name" value="FAD/NAD(P)-binding domain"/>
    <property type="match status" value="1"/>
</dbReference>
<protein>
    <recommendedName>
        <fullName evidence="8">L-2-hydroxyglutarate dehydrogenase, mitochondrial</fullName>
        <ecNumber evidence="7">1.1.99.2</ecNumber>
    </recommendedName>
</protein>
<sequence length="398" mass="43485">MAARVCLPRSSLRFRRSFSSTPASRADFTHAIIGAGVVGLAIARQLASREGTSTILLERHDAPGTETSSRNSEVIHAGLYYPKDSLKTKLCIKGREMMYDLCSKQGIPHHNTKKWIVAQDDEEWESCLGIHERAKSLNVPTRLVNPEEAQRREPEVRARRGILESESTGIVDSHSLMTYLLGEFENQGGDSAFLTSVTRIEPLGINGTGGYRIFAKSADGTESDITAETLINSAGNSACIINNMVLPPARHRTPYFAKGTYFSYSASYPKPSVLVYPVTKPGHGGLGTHLTLDLSGRVRFGPDVEWVNDPNDLKPKGTRLEQAIPEIRAYLPNIDPSAIDLDYCGIRPKLGPAGSGFQDFVIQKEEGFPGLVNLLGIESPGLTSSLAIGEMVKDLLYR</sequence>
<dbReference type="Proteomes" id="UP000319663">
    <property type="component" value="Unassembled WGS sequence"/>
</dbReference>
<keyword evidence="2" id="KW-0285">Flavoprotein</keyword>
<keyword evidence="3" id="KW-0274">FAD</keyword>
<dbReference type="AlphaFoldDB" id="A0A507R6H0"/>
<dbReference type="EC" id="1.1.99.2" evidence="7"/>
<proteinExistence type="inferred from homology"/>
<gene>
    <name evidence="10" type="ORF">MPDQ_003001</name>
</gene>
<evidence type="ECO:0000256" key="8">
    <source>
        <dbReference type="ARBA" id="ARBA00041137"/>
    </source>
</evidence>
<dbReference type="SUPFAM" id="SSF51905">
    <property type="entry name" value="FAD/NAD(P)-binding domain"/>
    <property type="match status" value="1"/>
</dbReference>
<evidence type="ECO:0000313" key="10">
    <source>
        <dbReference type="EMBL" id="TQB77363.1"/>
    </source>
</evidence>